<comment type="caution">
    <text evidence="1">The sequence shown here is derived from an EMBL/GenBank/DDBJ whole genome shotgun (WGS) entry which is preliminary data.</text>
</comment>
<reference evidence="1 2" key="1">
    <citation type="submission" date="2021-06" db="EMBL/GenBank/DDBJ databases">
        <authorList>
            <person name="Palmer J.M."/>
        </authorList>
    </citation>
    <scope>NUCLEOTIDE SEQUENCE [LARGE SCALE GENOMIC DNA]</scope>
    <source>
        <strain evidence="1 2">AS_MEX2019</strain>
        <tissue evidence="1">Muscle</tissue>
    </source>
</reference>
<sequence>MSASSAYNMLKTIQTLFMAHSTMVEWCYQNKGDFYYLSVFKKLLKTQLLREYLQPWHPLCTSLYVCIQFLHCPPSSNSEVYIHLDCYALKDFGNTHKMMSWLCKHLIGSFTASELNGATS</sequence>
<evidence type="ECO:0000313" key="1">
    <source>
        <dbReference type="EMBL" id="MEQ2294555.1"/>
    </source>
</evidence>
<protein>
    <submittedName>
        <fullName evidence="1">Uncharacterized protein</fullName>
    </submittedName>
</protein>
<dbReference type="EMBL" id="JAHRIP010037848">
    <property type="protein sequence ID" value="MEQ2294555.1"/>
    <property type="molecule type" value="Genomic_DNA"/>
</dbReference>
<name>A0ABV0YLP7_9TELE</name>
<gene>
    <name evidence="1" type="ORF">AMECASPLE_005123</name>
</gene>
<keyword evidence="2" id="KW-1185">Reference proteome</keyword>
<proteinExistence type="predicted"/>
<organism evidence="1 2">
    <name type="scientific">Ameca splendens</name>
    <dbReference type="NCBI Taxonomy" id="208324"/>
    <lineage>
        <taxon>Eukaryota</taxon>
        <taxon>Metazoa</taxon>
        <taxon>Chordata</taxon>
        <taxon>Craniata</taxon>
        <taxon>Vertebrata</taxon>
        <taxon>Euteleostomi</taxon>
        <taxon>Actinopterygii</taxon>
        <taxon>Neopterygii</taxon>
        <taxon>Teleostei</taxon>
        <taxon>Neoteleostei</taxon>
        <taxon>Acanthomorphata</taxon>
        <taxon>Ovalentaria</taxon>
        <taxon>Atherinomorphae</taxon>
        <taxon>Cyprinodontiformes</taxon>
        <taxon>Goodeidae</taxon>
        <taxon>Ameca</taxon>
    </lineage>
</organism>
<dbReference type="Proteomes" id="UP001469553">
    <property type="component" value="Unassembled WGS sequence"/>
</dbReference>
<evidence type="ECO:0000313" key="2">
    <source>
        <dbReference type="Proteomes" id="UP001469553"/>
    </source>
</evidence>
<accession>A0ABV0YLP7</accession>